<dbReference type="EMBL" id="BIFR01000002">
    <property type="protein sequence ID" value="GCE14577.1"/>
    <property type="molecule type" value="Genomic_DNA"/>
</dbReference>
<name>A0A402A600_9CHLR</name>
<organism evidence="1 2">
    <name type="scientific">Tengunoibacter tsumagoiensis</name>
    <dbReference type="NCBI Taxonomy" id="2014871"/>
    <lineage>
        <taxon>Bacteria</taxon>
        <taxon>Bacillati</taxon>
        <taxon>Chloroflexota</taxon>
        <taxon>Ktedonobacteria</taxon>
        <taxon>Ktedonobacterales</taxon>
        <taxon>Dictyobacteraceae</taxon>
        <taxon>Tengunoibacter</taxon>
    </lineage>
</organism>
<dbReference type="AlphaFoldDB" id="A0A402A600"/>
<protein>
    <submittedName>
        <fullName evidence="1">Uncharacterized protein</fullName>
    </submittedName>
</protein>
<gene>
    <name evidence="1" type="ORF">KTT_44360</name>
</gene>
<accession>A0A402A600</accession>
<comment type="caution">
    <text evidence="1">The sequence shown here is derived from an EMBL/GenBank/DDBJ whole genome shotgun (WGS) entry which is preliminary data.</text>
</comment>
<evidence type="ECO:0000313" key="1">
    <source>
        <dbReference type="EMBL" id="GCE14577.1"/>
    </source>
</evidence>
<keyword evidence="2" id="KW-1185">Reference proteome</keyword>
<proteinExistence type="predicted"/>
<evidence type="ECO:0000313" key="2">
    <source>
        <dbReference type="Proteomes" id="UP000287352"/>
    </source>
</evidence>
<reference evidence="2" key="1">
    <citation type="submission" date="2018-12" db="EMBL/GenBank/DDBJ databases">
        <title>Tengunoibacter tsumagoiensis gen. nov., sp. nov., Dictyobacter kobayashii sp. nov., D. alpinus sp. nov., and D. joshuensis sp. nov. and description of Dictyobacteraceae fam. nov. within the order Ktedonobacterales isolated from Tengu-no-mugimeshi.</title>
        <authorList>
            <person name="Wang C.M."/>
            <person name="Zheng Y."/>
            <person name="Sakai Y."/>
            <person name="Toyoda A."/>
            <person name="Minakuchi Y."/>
            <person name="Abe K."/>
            <person name="Yokota A."/>
            <person name="Yabe S."/>
        </authorList>
    </citation>
    <scope>NUCLEOTIDE SEQUENCE [LARGE SCALE GENOMIC DNA]</scope>
    <source>
        <strain evidence="2">Uno3</strain>
    </source>
</reference>
<sequence>MRECCVTDHGFTTTNSAIKCPNTGHIMINVASNANFYGRKRAKAKRSYSAPSPIRHSYISKEKSFVKIS</sequence>
<dbReference type="Proteomes" id="UP000287352">
    <property type="component" value="Unassembled WGS sequence"/>
</dbReference>